<keyword evidence="1" id="KW-0233">DNA recombination</keyword>
<reference evidence="3" key="1">
    <citation type="submission" date="2020-11" db="EMBL/GenBank/DDBJ databases">
        <title>Whole-genome analyses of Nonomuraea sp. K274.</title>
        <authorList>
            <person name="Veyisoglu A."/>
        </authorList>
    </citation>
    <scope>NUCLEOTIDE SEQUENCE</scope>
    <source>
        <strain evidence="3">K274</strain>
    </source>
</reference>
<feature type="compositionally biased region" description="Basic residues" evidence="2">
    <location>
        <begin position="73"/>
        <end position="83"/>
    </location>
</feature>
<evidence type="ECO:0000313" key="3">
    <source>
        <dbReference type="EMBL" id="MBF8193895.1"/>
    </source>
</evidence>
<accession>A0A931F4P6</accession>
<evidence type="ECO:0000256" key="2">
    <source>
        <dbReference type="SAM" id="MobiDB-lite"/>
    </source>
</evidence>
<dbReference type="AlphaFoldDB" id="A0A931F4P6"/>
<dbReference type="Gene3D" id="1.10.443.10">
    <property type="entry name" value="Intergrase catalytic core"/>
    <property type="match status" value="1"/>
</dbReference>
<feature type="region of interest" description="Disordered" evidence="2">
    <location>
        <begin position="71"/>
        <end position="98"/>
    </location>
</feature>
<dbReference type="GO" id="GO:0003677">
    <property type="term" value="F:DNA binding"/>
    <property type="evidence" value="ECO:0007669"/>
    <property type="project" value="InterPro"/>
</dbReference>
<dbReference type="InterPro" id="IPR013762">
    <property type="entry name" value="Integrase-like_cat_sf"/>
</dbReference>
<dbReference type="GO" id="GO:0006310">
    <property type="term" value="P:DNA recombination"/>
    <property type="evidence" value="ECO:0007669"/>
    <property type="project" value="UniProtKB-KW"/>
</dbReference>
<protein>
    <submittedName>
        <fullName evidence="3">Site-specific integrase</fullName>
    </submittedName>
</protein>
<gene>
    <name evidence="3" type="ORF">ITP53_51120</name>
</gene>
<sequence length="98" mass="10549">MKVFHLHSTHSASRRTHDLRHTGNTLAAQSGASLADLKARMGHDSDRAALIYQHATRDADQKIADALSARVKAERKKAKKKPKRGDDDGSAGVLVPAG</sequence>
<dbReference type="GO" id="GO:0015074">
    <property type="term" value="P:DNA integration"/>
    <property type="evidence" value="ECO:0007669"/>
    <property type="project" value="InterPro"/>
</dbReference>
<dbReference type="SUPFAM" id="SSF56349">
    <property type="entry name" value="DNA breaking-rejoining enzymes"/>
    <property type="match status" value="1"/>
</dbReference>
<proteinExistence type="predicted"/>
<comment type="caution">
    <text evidence="3">The sequence shown here is derived from an EMBL/GenBank/DDBJ whole genome shotgun (WGS) entry which is preliminary data.</text>
</comment>
<name>A0A931F4P6_9ACTN</name>
<feature type="region of interest" description="Disordered" evidence="2">
    <location>
        <begin position="1"/>
        <end position="20"/>
    </location>
</feature>
<dbReference type="EMBL" id="JADOGI010000330">
    <property type="protein sequence ID" value="MBF8193895.1"/>
    <property type="molecule type" value="Genomic_DNA"/>
</dbReference>
<evidence type="ECO:0000256" key="1">
    <source>
        <dbReference type="ARBA" id="ARBA00023172"/>
    </source>
</evidence>
<feature type="compositionally biased region" description="Basic residues" evidence="2">
    <location>
        <begin position="1"/>
        <end position="14"/>
    </location>
</feature>
<dbReference type="InterPro" id="IPR011010">
    <property type="entry name" value="DNA_brk_join_enz"/>
</dbReference>
<evidence type="ECO:0000313" key="4">
    <source>
        <dbReference type="Proteomes" id="UP000605361"/>
    </source>
</evidence>
<keyword evidence="4" id="KW-1185">Reference proteome</keyword>
<dbReference type="Proteomes" id="UP000605361">
    <property type="component" value="Unassembled WGS sequence"/>
</dbReference>
<organism evidence="3 4">
    <name type="scientific">Nonomuraea cypriaca</name>
    <dbReference type="NCBI Taxonomy" id="1187855"/>
    <lineage>
        <taxon>Bacteria</taxon>
        <taxon>Bacillati</taxon>
        <taxon>Actinomycetota</taxon>
        <taxon>Actinomycetes</taxon>
        <taxon>Streptosporangiales</taxon>
        <taxon>Streptosporangiaceae</taxon>
        <taxon>Nonomuraea</taxon>
    </lineage>
</organism>